<dbReference type="SUPFAM" id="SSF56219">
    <property type="entry name" value="DNase I-like"/>
    <property type="match status" value="1"/>
</dbReference>
<evidence type="ECO:0000313" key="2">
    <source>
        <dbReference type="EMBL" id="MBO3085742.1"/>
    </source>
</evidence>
<evidence type="ECO:0000313" key="3">
    <source>
        <dbReference type="Proteomes" id="UP000678317"/>
    </source>
</evidence>
<evidence type="ECO:0000259" key="1">
    <source>
        <dbReference type="Pfam" id="PF03372"/>
    </source>
</evidence>
<proteinExistence type="predicted"/>
<keyword evidence="3" id="KW-1185">Reference proteome</keyword>
<dbReference type="EMBL" id="JAGFBM010000008">
    <property type="protein sequence ID" value="MBO3085742.1"/>
    <property type="molecule type" value="Genomic_DNA"/>
</dbReference>
<dbReference type="InterPro" id="IPR036691">
    <property type="entry name" value="Endo/exonu/phosph_ase_sf"/>
</dbReference>
<dbReference type="InterPro" id="IPR051916">
    <property type="entry name" value="GPI-anchor_lipid_remodeler"/>
</dbReference>
<comment type="caution">
    <text evidence="2">The sequence shown here is derived from an EMBL/GenBank/DDBJ whole genome shotgun (WGS) entry which is preliminary data.</text>
</comment>
<keyword evidence="2" id="KW-0540">Nuclease</keyword>
<gene>
    <name evidence="2" type="ORF">J4035_13940</name>
</gene>
<protein>
    <submittedName>
        <fullName evidence="2">Endonuclease/exonuclease/phosphatase family protein</fullName>
    </submittedName>
</protein>
<dbReference type="PANTHER" id="PTHR14859">
    <property type="entry name" value="CALCOFLUOR WHITE HYPERSENSITIVE PROTEIN PRECURSOR"/>
    <property type="match status" value="1"/>
</dbReference>
<feature type="domain" description="Endonuclease/exonuclease/phosphatase" evidence="1">
    <location>
        <begin position="4"/>
        <end position="244"/>
    </location>
</feature>
<name>A0ABS3SJA8_9CELL</name>
<keyword evidence="2" id="KW-0255">Endonuclease</keyword>
<dbReference type="InterPro" id="IPR005135">
    <property type="entry name" value="Endo/exonuclease/phosphatase"/>
</dbReference>
<dbReference type="RefSeq" id="WP_208290012.1">
    <property type="nucleotide sequence ID" value="NZ_CP074404.1"/>
</dbReference>
<sequence>MRLATFNILHGRSLIDGEVHLGRFSDAVRELDADVLALQEVDRDQPRSHGADLTMVAAEAMGAPEHRFVATLHGEPGLWTAATGDHQPAVASYGIALLSRYPVRSWHVLQLPVLRRRTPVRWPDARWPTLVRDEPRAALVAVVQHPAGDITVVATHLTYIPGWNRRQLRELVAMVRPHPRPLVLAGDLNMGPDAAVRSSGLRPLATAATFPVRMPHRQLDHILGDGPVQPAGPARSVDTGLSDHRALVVDLTLR</sequence>
<dbReference type="GO" id="GO:0004519">
    <property type="term" value="F:endonuclease activity"/>
    <property type="evidence" value="ECO:0007669"/>
    <property type="project" value="UniProtKB-KW"/>
</dbReference>
<dbReference type="Proteomes" id="UP000678317">
    <property type="component" value="Unassembled WGS sequence"/>
</dbReference>
<accession>A0ABS3SJA8</accession>
<dbReference type="Pfam" id="PF03372">
    <property type="entry name" value="Exo_endo_phos"/>
    <property type="match status" value="1"/>
</dbReference>
<organism evidence="2 3">
    <name type="scientific">Cellulomonas fengjieae</name>
    <dbReference type="NCBI Taxonomy" id="2819978"/>
    <lineage>
        <taxon>Bacteria</taxon>
        <taxon>Bacillati</taxon>
        <taxon>Actinomycetota</taxon>
        <taxon>Actinomycetes</taxon>
        <taxon>Micrococcales</taxon>
        <taxon>Cellulomonadaceae</taxon>
        <taxon>Cellulomonas</taxon>
    </lineage>
</organism>
<reference evidence="2 3" key="1">
    <citation type="submission" date="2021-03" db="EMBL/GenBank/DDBJ databases">
        <title>novel species in genus Cellulomonas.</title>
        <authorList>
            <person name="Zhang G."/>
        </authorList>
    </citation>
    <scope>NUCLEOTIDE SEQUENCE [LARGE SCALE GENOMIC DNA]</scope>
    <source>
        <strain evidence="3">zg-ZUI188</strain>
    </source>
</reference>
<dbReference type="Gene3D" id="3.60.10.10">
    <property type="entry name" value="Endonuclease/exonuclease/phosphatase"/>
    <property type="match status" value="1"/>
</dbReference>
<keyword evidence="2" id="KW-0378">Hydrolase</keyword>
<dbReference type="PANTHER" id="PTHR14859:SF1">
    <property type="entry name" value="PGAP2-INTERACTING PROTEIN"/>
    <property type="match status" value="1"/>
</dbReference>